<comment type="similarity">
    <text evidence="3">Belongs to the Nudix hydrolase family.</text>
</comment>
<proteinExistence type="inferred from homology"/>
<sequence length="178" mass="20299">MELLKKFDAQNYKDTTSVFEKYTIRGIIVRDGKIAMQCSKEGEYKIPGGGMEAGETYVEALAREVKEETGLFIIPEKAVGLGEILEVRKDIFDDTKKFICHSLFYYCEETGEETPIHLTKSEIAKGYYLKWATPQEIYDTNIAMEKDPWIIRDTAFIKMILDGKIAALQGIVTGTRYE</sequence>
<dbReference type="AlphaFoldDB" id="A0A173X5H1"/>
<evidence type="ECO:0000313" key="5">
    <source>
        <dbReference type="EMBL" id="CUN46953.1"/>
    </source>
</evidence>
<evidence type="ECO:0000256" key="1">
    <source>
        <dbReference type="ARBA" id="ARBA00001946"/>
    </source>
</evidence>
<dbReference type="EMBL" id="CYYR01000002">
    <property type="protein sequence ID" value="CUN46953.1"/>
    <property type="molecule type" value="Genomic_DNA"/>
</dbReference>
<reference evidence="9 10" key="2">
    <citation type="submission" date="2018-08" db="EMBL/GenBank/DDBJ databases">
        <title>A genome reference for cultivated species of the human gut microbiota.</title>
        <authorList>
            <person name="Zou Y."/>
            <person name="Xue W."/>
            <person name="Luo G."/>
        </authorList>
    </citation>
    <scope>NUCLEOTIDE SEQUENCE [LARGE SCALE GENOMIC DNA]</scope>
    <source>
        <strain evidence="6 9">AF24-4</strain>
        <strain evidence="7 10">AM27-11</strain>
    </source>
</reference>
<dbReference type="Proteomes" id="UP000286271">
    <property type="component" value="Unassembled WGS sequence"/>
</dbReference>
<dbReference type="EMBL" id="QSKW01000004">
    <property type="protein sequence ID" value="RHE99311.1"/>
    <property type="molecule type" value="Genomic_DNA"/>
</dbReference>
<dbReference type="Proteomes" id="UP000285820">
    <property type="component" value="Unassembled WGS sequence"/>
</dbReference>
<evidence type="ECO:0000256" key="2">
    <source>
        <dbReference type="ARBA" id="ARBA00022801"/>
    </source>
</evidence>
<reference evidence="5 8" key="1">
    <citation type="submission" date="2015-09" db="EMBL/GenBank/DDBJ databases">
        <authorList>
            <consortium name="Pathogen Informatics"/>
        </authorList>
    </citation>
    <scope>NUCLEOTIDE SEQUENCE [LARGE SCALE GENOMIC DNA]</scope>
    <source>
        <strain evidence="5 8">2789STDY5608835</strain>
    </source>
</reference>
<name>A0A173X5H1_9FIRM</name>
<gene>
    <name evidence="7" type="ORF">DW707_03935</name>
    <name evidence="6" type="ORF">DWY29_00445</name>
    <name evidence="5" type="ORF">ERS852392_00473</name>
</gene>
<keyword evidence="2 3" id="KW-0378">Hydrolase</keyword>
<dbReference type="InterPro" id="IPR020476">
    <property type="entry name" value="Nudix_hydrolase"/>
</dbReference>
<feature type="domain" description="Nudix hydrolase" evidence="4">
    <location>
        <begin position="11"/>
        <end position="158"/>
    </location>
</feature>
<dbReference type="PROSITE" id="PS00893">
    <property type="entry name" value="NUDIX_BOX"/>
    <property type="match status" value="1"/>
</dbReference>
<dbReference type="Gene3D" id="3.90.79.10">
    <property type="entry name" value="Nucleoside Triphosphate Pyrophosphohydrolase"/>
    <property type="match status" value="1"/>
</dbReference>
<dbReference type="PRINTS" id="PR00502">
    <property type="entry name" value="NUDIXFAMILY"/>
</dbReference>
<dbReference type="InterPro" id="IPR000086">
    <property type="entry name" value="NUDIX_hydrolase_dom"/>
</dbReference>
<dbReference type="PANTHER" id="PTHR43046">
    <property type="entry name" value="GDP-MANNOSE MANNOSYL HYDROLASE"/>
    <property type="match status" value="1"/>
</dbReference>
<dbReference type="RefSeq" id="WP_055301127.1">
    <property type="nucleotide sequence ID" value="NZ_CATWND010000001.1"/>
</dbReference>
<evidence type="ECO:0000313" key="7">
    <source>
        <dbReference type="EMBL" id="RHE99311.1"/>
    </source>
</evidence>
<protein>
    <submittedName>
        <fullName evidence="6">NUDIX domain-containing protein</fullName>
    </submittedName>
    <submittedName>
        <fullName evidence="5">Nucleoside triphosphatase YtkD</fullName>
    </submittedName>
</protein>
<dbReference type="PROSITE" id="PS51462">
    <property type="entry name" value="NUDIX"/>
    <property type="match status" value="1"/>
</dbReference>
<evidence type="ECO:0000313" key="9">
    <source>
        <dbReference type="Proteomes" id="UP000285820"/>
    </source>
</evidence>
<accession>A0A173X5H1</accession>
<comment type="cofactor">
    <cofactor evidence="1">
        <name>Mg(2+)</name>
        <dbReference type="ChEBI" id="CHEBI:18420"/>
    </cofactor>
</comment>
<dbReference type="SUPFAM" id="SSF55811">
    <property type="entry name" value="Nudix"/>
    <property type="match status" value="1"/>
</dbReference>
<dbReference type="Pfam" id="PF00293">
    <property type="entry name" value="NUDIX"/>
    <property type="match status" value="1"/>
</dbReference>
<evidence type="ECO:0000259" key="4">
    <source>
        <dbReference type="PROSITE" id="PS51462"/>
    </source>
</evidence>
<evidence type="ECO:0000313" key="10">
    <source>
        <dbReference type="Proteomes" id="UP000286271"/>
    </source>
</evidence>
<organism evidence="5 8">
    <name type="scientific">Roseburia inulinivorans</name>
    <dbReference type="NCBI Taxonomy" id="360807"/>
    <lineage>
        <taxon>Bacteria</taxon>
        <taxon>Bacillati</taxon>
        <taxon>Bacillota</taxon>
        <taxon>Clostridia</taxon>
        <taxon>Lachnospirales</taxon>
        <taxon>Lachnospiraceae</taxon>
        <taxon>Roseburia</taxon>
    </lineage>
</organism>
<evidence type="ECO:0000313" key="6">
    <source>
        <dbReference type="EMBL" id="RGR71343.1"/>
    </source>
</evidence>
<evidence type="ECO:0000256" key="3">
    <source>
        <dbReference type="RuleBase" id="RU003476"/>
    </source>
</evidence>
<dbReference type="Proteomes" id="UP000095395">
    <property type="component" value="Unassembled WGS sequence"/>
</dbReference>
<dbReference type="EMBL" id="QRUN01000001">
    <property type="protein sequence ID" value="RGR71343.1"/>
    <property type="molecule type" value="Genomic_DNA"/>
</dbReference>
<dbReference type="InterPro" id="IPR020084">
    <property type="entry name" value="NUDIX_hydrolase_CS"/>
</dbReference>
<dbReference type="InterPro" id="IPR015797">
    <property type="entry name" value="NUDIX_hydrolase-like_dom_sf"/>
</dbReference>
<dbReference type="PANTHER" id="PTHR43046:SF14">
    <property type="entry name" value="MUTT_NUDIX FAMILY PROTEIN"/>
    <property type="match status" value="1"/>
</dbReference>
<evidence type="ECO:0000313" key="8">
    <source>
        <dbReference type="Proteomes" id="UP000095395"/>
    </source>
</evidence>
<dbReference type="GO" id="GO:0016787">
    <property type="term" value="F:hydrolase activity"/>
    <property type="evidence" value="ECO:0007669"/>
    <property type="project" value="UniProtKB-KW"/>
</dbReference>